<evidence type="ECO:0000256" key="1">
    <source>
        <dbReference type="SAM" id="MobiDB-lite"/>
    </source>
</evidence>
<sequence length="81" mass="8867">MRPWGELGKEFTEAAEVTARVVEKDLAPPIPGLVGDRPPQENRDTCPEGPRAHFSAVDAAVARVYQWKATVGYQSVTRCGE</sequence>
<reference evidence="2 3" key="1">
    <citation type="submission" date="2021-08" db="EMBL/GenBank/DDBJ databases">
        <title>Draft genome sequence of Mycolicibacterium sp. NGTWS1702 strain.</title>
        <authorList>
            <person name="Matsumoto M."/>
            <person name="Tang B.C.C."/>
            <person name="Machida Y."/>
            <person name="Matoyama H."/>
            <person name="Kishihara T."/>
            <person name="Sato S."/>
            <person name="Kondo I."/>
            <person name="Sano M."/>
            <person name="Kato G."/>
        </authorList>
    </citation>
    <scope>NUCLEOTIDE SEQUENCE [LARGE SCALE GENOMIC DNA]</scope>
    <source>
        <strain evidence="2 3">NGTWSNA01</strain>
    </source>
</reference>
<organism evidence="2 3">
    <name type="scientific">Mycolicibacterium cyprinidarum</name>
    <dbReference type="NCBI Taxonomy" id="2860311"/>
    <lineage>
        <taxon>Bacteria</taxon>
        <taxon>Bacillati</taxon>
        <taxon>Actinomycetota</taxon>
        <taxon>Actinomycetes</taxon>
        <taxon>Mycobacteriales</taxon>
        <taxon>Mycobacteriaceae</taxon>
        <taxon>Mycolicibacterium</taxon>
    </lineage>
</organism>
<feature type="region of interest" description="Disordered" evidence="1">
    <location>
        <begin position="28"/>
        <end position="49"/>
    </location>
</feature>
<evidence type="ECO:0000313" key="3">
    <source>
        <dbReference type="Proteomes" id="UP001060504"/>
    </source>
</evidence>
<comment type="caution">
    <text evidence="2">The sequence shown here is derived from an EMBL/GenBank/DDBJ whole genome shotgun (WGS) entry which is preliminary data.</text>
</comment>
<dbReference type="Proteomes" id="UP001060504">
    <property type="component" value="Unassembled WGS sequence"/>
</dbReference>
<evidence type="ECO:0000313" key="2">
    <source>
        <dbReference type="EMBL" id="GJF18430.1"/>
    </source>
</evidence>
<evidence type="ECO:0008006" key="4">
    <source>
        <dbReference type="Google" id="ProtNLM"/>
    </source>
</evidence>
<protein>
    <recommendedName>
        <fullName evidence="4">Transposase</fullName>
    </recommendedName>
</protein>
<keyword evidence="3" id="KW-1185">Reference proteome</keyword>
<proteinExistence type="predicted"/>
<accession>A0ABQ4VBU9</accession>
<name>A0ABQ4VBU9_9MYCO</name>
<gene>
    <name evidence="2" type="ORF">NGTWS1702_26400</name>
</gene>
<dbReference type="EMBL" id="BPRH01002762">
    <property type="protein sequence ID" value="GJF18430.1"/>
    <property type="molecule type" value="Genomic_DNA"/>
</dbReference>